<organism evidence="3 4">
    <name type="scientific">Plantactinospora mayteni</name>
    <dbReference type="NCBI Taxonomy" id="566021"/>
    <lineage>
        <taxon>Bacteria</taxon>
        <taxon>Bacillati</taxon>
        <taxon>Actinomycetota</taxon>
        <taxon>Actinomycetes</taxon>
        <taxon>Micromonosporales</taxon>
        <taxon>Micromonosporaceae</taxon>
        <taxon>Plantactinospora</taxon>
    </lineage>
</organism>
<feature type="transmembrane region" description="Helical" evidence="1">
    <location>
        <begin position="303"/>
        <end position="322"/>
    </location>
</feature>
<feature type="transmembrane region" description="Helical" evidence="1">
    <location>
        <begin position="52"/>
        <end position="73"/>
    </location>
</feature>
<evidence type="ECO:0000313" key="3">
    <source>
        <dbReference type="EMBL" id="GIG96937.1"/>
    </source>
</evidence>
<name>A0ABQ4EQJ1_9ACTN</name>
<gene>
    <name evidence="3" type="ORF">Pma05_35100</name>
</gene>
<keyword evidence="1" id="KW-1003">Cell membrane</keyword>
<dbReference type="HAMAP" id="MF_02093">
    <property type="entry name" value="Beta_carotene_diox"/>
    <property type="match status" value="1"/>
</dbReference>
<dbReference type="NCBIfam" id="TIGR03753">
    <property type="entry name" value="blh_monoox"/>
    <property type="match status" value="1"/>
</dbReference>
<keyword evidence="1" id="KW-0472">Membrane</keyword>
<evidence type="ECO:0000256" key="2">
    <source>
        <dbReference type="SAM" id="MobiDB-lite"/>
    </source>
</evidence>
<dbReference type="Proteomes" id="UP000621500">
    <property type="component" value="Unassembled WGS sequence"/>
</dbReference>
<feature type="binding site" evidence="1">
    <location>
        <position position="95"/>
    </location>
    <ligand>
        <name>Fe cation</name>
        <dbReference type="ChEBI" id="CHEBI:24875"/>
    </ligand>
</feature>
<feature type="transmembrane region" description="Helical" evidence="1">
    <location>
        <begin position="211"/>
        <end position="230"/>
    </location>
</feature>
<feature type="region of interest" description="Disordered" evidence="2">
    <location>
        <begin position="1"/>
        <end position="45"/>
    </location>
</feature>
<comment type="caution">
    <text evidence="1">Lacks conserved residue(s) required for the propagation of feature annotation.</text>
</comment>
<dbReference type="Pfam" id="PF15461">
    <property type="entry name" value="BCD"/>
    <property type="match status" value="1"/>
</dbReference>
<keyword evidence="1" id="KW-0560">Oxidoreductase</keyword>
<keyword evidence="1" id="KW-0223">Dioxygenase</keyword>
<reference evidence="3 4" key="1">
    <citation type="submission" date="2021-01" db="EMBL/GenBank/DDBJ databases">
        <title>Whole genome shotgun sequence of Plantactinospora mayteni NBRC 109088.</title>
        <authorList>
            <person name="Komaki H."/>
            <person name="Tamura T."/>
        </authorList>
    </citation>
    <scope>NUCLEOTIDE SEQUENCE [LARGE SCALE GENOMIC DNA]</scope>
    <source>
        <strain evidence="3 4">NBRC 109088</strain>
    </source>
</reference>
<dbReference type="RefSeq" id="WP_203858446.1">
    <property type="nucleotide sequence ID" value="NZ_BAAAZQ010000001.1"/>
</dbReference>
<comment type="function">
    <text evidence="1">Catalyzes the cleavage of beta-carotene at its central double bond (15,15') to yield two molecules of all-trans-retinal.</text>
</comment>
<feature type="binding site" evidence="1">
    <location>
        <position position="151"/>
    </location>
    <ligand>
        <name>Fe cation</name>
        <dbReference type="ChEBI" id="CHEBI:24875"/>
    </ligand>
</feature>
<evidence type="ECO:0000313" key="4">
    <source>
        <dbReference type="Proteomes" id="UP000621500"/>
    </source>
</evidence>
<feature type="transmembrane region" description="Helical" evidence="1">
    <location>
        <begin position="242"/>
        <end position="266"/>
    </location>
</feature>
<feature type="transmembrane region" description="Helical" evidence="1">
    <location>
        <begin position="329"/>
        <end position="348"/>
    </location>
</feature>
<dbReference type="EC" id="1.13.11.63" evidence="1"/>
<keyword evidence="1" id="KW-0479">Metal-binding</keyword>
<feature type="binding site" evidence="1">
    <location>
        <position position="272"/>
    </location>
    <ligand>
        <name>Fe cation</name>
        <dbReference type="ChEBI" id="CHEBI:24875"/>
    </ligand>
</feature>
<protein>
    <recommendedName>
        <fullName evidence="1">Probable beta-carotene 15,15'-dioxygenase</fullName>
        <ecNumber evidence="1">1.13.11.63</ecNumber>
    </recommendedName>
</protein>
<sequence length="372" mass="39362">MNTRHDPIRPDRRRAADQRRAEGQDSRRAEGRDSRRAGGPGYGPRLLRRAGAASGLVLGATLTLYPLTLYPLALSEPVSSSPLPTLLGLLLGLPHGAVDHLVPGWLGSARRLPVRLAVLLGYAGTAGAALCAFLARPAAALLGFLVLSVVHFGAGDEAFRAEREGVRPRLRPFGVLAYGGPPVVLPLALWPEQVDPLLERVAAGSTALLTAEVRAGALLLTALAITVTALRDLARGRRGDVAQLGVLTAVFVVVPPTCAFGVYFAAWHSLRHVARLLAADPANAACLREGRLAPALWRFARQAALPTGIVLVSFALLVWYAGPAGTLPAAFAVLAALTLPHALVVAWLDRHRPGGPRDVDRPARPPATRNRR</sequence>
<comment type="cofactor">
    <cofactor evidence="1">
        <name>Fe(2+)</name>
        <dbReference type="ChEBI" id="CHEBI:29033"/>
    </cofactor>
</comment>
<evidence type="ECO:0000256" key="1">
    <source>
        <dbReference type="HAMAP-Rule" id="MF_02093"/>
    </source>
</evidence>
<comment type="catalytic activity">
    <reaction evidence="1">
        <text>all-trans-beta-carotene + O2 = 2 all-trans-retinal</text>
        <dbReference type="Rhea" id="RHEA:32887"/>
        <dbReference type="ChEBI" id="CHEBI:15379"/>
        <dbReference type="ChEBI" id="CHEBI:17579"/>
        <dbReference type="ChEBI" id="CHEBI:17898"/>
        <dbReference type="EC" id="1.13.11.63"/>
    </reaction>
</comment>
<accession>A0ABQ4EQJ1</accession>
<comment type="similarity">
    <text evidence="1">Belongs to the Brp/Blh beta-carotene diooxygenase family.</text>
</comment>
<feature type="binding site" evidence="1">
    <location>
        <position position="268"/>
    </location>
    <ligand>
        <name>Fe cation</name>
        <dbReference type="ChEBI" id="CHEBI:24875"/>
    </ligand>
</feature>
<keyword evidence="4" id="KW-1185">Reference proteome</keyword>
<keyword evidence="1" id="KW-0408">Iron</keyword>
<dbReference type="InterPro" id="IPR022270">
    <property type="entry name" value="Blh_diox"/>
</dbReference>
<keyword evidence="1" id="KW-0812">Transmembrane</keyword>
<feature type="transmembrane region" description="Helical" evidence="1">
    <location>
        <begin position="114"/>
        <end position="135"/>
    </location>
</feature>
<dbReference type="EMBL" id="BONX01000023">
    <property type="protein sequence ID" value="GIG96937.1"/>
    <property type="molecule type" value="Genomic_DNA"/>
</dbReference>
<feature type="compositionally biased region" description="Basic and acidic residues" evidence="2">
    <location>
        <begin position="1"/>
        <end position="36"/>
    </location>
</feature>
<comment type="caution">
    <text evidence="3">The sequence shown here is derived from an EMBL/GenBank/DDBJ whole genome shotgun (WGS) entry which is preliminary data.</text>
</comment>
<proteinExistence type="inferred from homology"/>
<comment type="subcellular location">
    <subcellularLocation>
        <location evidence="1">Cell membrane</location>
        <topology evidence="1">Multi-pass membrane protein</topology>
    </subcellularLocation>
</comment>
<keyword evidence="1" id="KW-1133">Transmembrane helix</keyword>